<accession>A0A4T0X0N2</accession>
<keyword evidence="1" id="KW-0175">Coiled coil</keyword>
<evidence type="ECO:0000256" key="1">
    <source>
        <dbReference type="SAM" id="Coils"/>
    </source>
</evidence>
<name>A0A4T0X0N2_9ASCO</name>
<gene>
    <name evidence="2" type="ORF">CANINC_002626</name>
</gene>
<evidence type="ECO:0000313" key="3">
    <source>
        <dbReference type="Proteomes" id="UP000307173"/>
    </source>
</evidence>
<organism evidence="2 3">
    <name type="scientific">Pichia inconspicua</name>
    <dbReference type="NCBI Taxonomy" id="52247"/>
    <lineage>
        <taxon>Eukaryota</taxon>
        <taxon>Fungi</taxon>
        <taxon>Dikarya</taxon>
        <taxon>Ascomycota</taxon>
        <taxon>Saccharomycotina</taxon>
        <taxon>Pichiomycetes</taxon>
        <taxon>Pichiales</taxon>
        <taxon>Pichiaceae</taxon>
        <taxon>Pichia</taxon>
    </lineage>
</organism>
<evidence type="ECO:0000313" key="2">
    <source>
        <dbReference type="EMBL" id="TID28193.1"/>
    </source>
</evidence>
<dbReference type="EMBL" id="SELW01000415">
    <property type="protein sequence ID" value="TID28193.1"/>
    <property type="molecule type" value="Genomic_DNA"/>
</dbReference>
<reference evidence="2 3" key="1">
    <citation type="journal article" date="2019" name="Front. Genet.">
        <title>Whole-Genome Sequencing of the Opportunistic Yeast Pathogen Candida inconspicua Uncovers Its Hybrid Origin.</title>
        <authorList>
            <person name="Mixao V."/>
            <person name="Hansen A.P."/>
            <person name="Saus E."/>
            <person name="Boekhout T."/>
            <person name="Lass-Florl C."/>
            <person name="Gabaldon T."/>
        </authorList>
    </citation>
    <scope>NUCLEOTIDE SEQUENCE [LARGE SCALE GENOMIC DNA]</scope>
    <source>
        <strain evidence="2 3">CBS 180</strain>
    </source>
</reference>
<feature type="coiled-coil region" evidence="1">
    <location>
        <begin position="103"/>
        <end position="130"/>
    </location>
</feature>
<dbReference type="AlphaFoldDB" id="A0A4T0X0N2"/>
<dbReference type="Proteomes" id="UP000307173">
    <property type="component" value="Unassembled WGS sequence"/>
</dbReference>
<comment type="caution">
    <text evidence="2">The sequence shown here is derived from an EMBL/GenBank/DDBJ whole genome shotgun (WGS) entry which is preliminary data.</text>
</comment>
<keyword evidence="3" id="KW-1185">Reference proteome</keyword>
<sequence length="131" mass="14518">MTAEETKVAFIAERLSTDLKLLLCQLVLESDPNETWHTLTNSFLNHPLVTKLHATESENLAQNITETTIPAIVKHIVHSTVASEYTPELGVSSSAEPLARTCASLAKTRAAELHRALEKQRREFASLLRTV</sequence>
<protein>
    <submittedName>
        <fullName evidence="2">Uncharacterized protein</fullName>
    </submittedName>
</protein>
<proteinExistence type="predicted"/>